<evidence type="ECO:0000313" key="3">
    <source>
        <dbReference type="Proteomes" id="UP001055108"/>
    </source>
</evidence>
<protein>
    <submittedName>
        <fullName evidence="2">Uncharacterized protein</fullName>
    </submittedName>
</protein>
<sequence>MAEPCSGNGTEIQRRSRTPYSAGYRSETASERARHAVLNRFSYSGGFDGYEGRMTCPPSWRTSAFRDDQDRGARSAARDGSRNG</sequence>
<proteinExistence type="predicted"/>
<reference evidence="2" key="2">
    <citation type="submission" date="2021-08" db="EMBL/GenBank/DDBJ databases">
        <authorList>
            <person name="Tani A."/>
            <person name="Ola A."/>
            <person name="Ogura Y."/>
            <person name="Katsura K."/>
            <person name="Hayashi T."/>
        </authorList>
    </citation>
    <scope>NUCLEOTIDE SEQUENCE</scope>
    <source>
        <strain evidence="2">NBRC 103626</strain>
    </source>
</reference>
<feature type="compositionally biased region" description="Basic and acidic residues" evidence="1">
    <location>
        <begin position="64"/>
        <end position="84"/>
    </location>
</feature>
<feature type="region of interest" description="Disordered" evidence="1">
    <location>
        <begin position="61"/>
        <end position="84"/>
    </location>
</feature>
<evidence type="ECO:0000256" key="1">
    <source>
        <dbReference type="SAM" id="MobiDB-lite"/>
    </source>
</evidence>
<name>A0AA37HKC2_9HYPH</name>
<keyword evidence="3" id="KW-1185">Reference proteome</keyword>
<dbReference type="Proteomes" id="UP001055108">
    <property type="component" value="Unassembled WGS sequence"/>
</dbReference>
<dbReference type="EMBL" id="BPQM01000007">
    <property type="protein sequence ID" value="GJD77170.1"/>
    <property type="molecule type" value="Genomic_DNA"/>
</dbReference>
<gene>
    <name evidence="2" type="ORF">NBEOAGPD_0373</name>
</gene>
<dbReference type="AlphaFoldDB" id="A0AA37HKC2"/>
<comment type="caution">
    <text evidence="2">The sequence shown here is derived from an EMBL/GenBank/DDBJ whole genome shotgun (WGS) entry which is preliminary data.</text>
</comment>
<reference evidence="2" key="1">
    <citation type="journal article" date="2016" name="Front. Microbiol.">
        <title>Genome Sequence of the Piezophilic, Mesophilic Sulfate-Reducing Bacterium Desulfovibrio indicus J2T.</title>
        <authorList>
            <person name="Cao J."/>
            <person name="Maignien L."/>
            <person name="Shao Z."/>
            <person name="Alain K."/>
            <person name="Jebbar M."/>
        </authorList>
    </citation>
    <scope>NUCLEOTIDE SEQUENCE</scope>
    <source>
        <strain evidence="2">NBRC 103626</strain>
    </source>
</reference>
<accession>A0AA37HKC2</accession>
<organism evidence="2 3">
    <name type="scientific">Methylobacterium gregans</name>
    <dbReference type="NCBI Taxonomy" id="374424"/>
    <lineage>
        <taxon>Bacteria</taxon>
        <taxon>Pseudomonadati</taxon>
        <taxon>Pseudomonadota</taxon>
        <taxon>Alphaproteobacteria</taxon>
        <taxon>Hyphomicrobiales</taxon>
        <taxon>Methylobacteriaceae</taxon>
        <taxon>Methylobacterium</taxon>
    </lineage>
</organism>
<feature type="region of interest" description="Disordered" evidence="1">
    <location>
        <begin position="1"/>
        <end position="31"/>
    </location>
</feature>
<evidence type="ECO:0000313" key="2">
    <source>
        <dbReference type="EMBL" id="GJD77170.1"/>
    </source>
</evidence>